<evidence type="ECO:0000313" key="3">
    <source>
        <dbReference type="Proteomes" id="UP000531594"/>
    </source>
</evidence>
<sequence length="186" mass="20193">MRKKLMMTAFIVLTALTGCNNNDDESAQPRIGENNGKVNTGGNGINAANVSQRYDHPYNHNYNGDYSGVQNTSMTNDIRSAQQVASRAAEAAEKVAGVERAVAVVQGIDIVVGIEPENLANVRMLEHKVTRAVSRSEQGYNVYATADEDISGRIRTLFTNMNNVKTSNVTTGIGKIIYDIGRTNAR</sequence>
<dbReference type="Proteomes" id="UP000531594">
    <property type="component" value="Unassembled WGS sequence"/>
</dbReference>
<gene>
    <name evidence="2" type="ORF">HNR53_003298</name>
</gene>
<protein>
    <submittedName>
        <fullName evidence="2">Putative lipoprotein NlpE involved in copper resistance</fullName>
    </submittedName>
</protein>
<reference evidence="2 3" key="1">
    <citation type="submission" date="2020-08" db="EMBL/GenBank/DDBJ databases">
        <title>Genomic Encyclopedia of Type Strains, Phase IV (KMG-IV): sequencing the most valuable type-strain genomes for metagenomic binning, comparative biology and taxonomic classification.</title>
        <authorList>
            <person name="Goeker M."/>
        </authorList>
    </citation>
    <scope>NUCLEOTIDE SEQUENCE [LARGE SCALE GENOMIC DNA]</scope>
    <source>
        <strain evidence="2 3">DSM 5391</strain>
    </source>
</reference>
<feature type="region of interest" description="Disordered" evidence="1">
    <location>
        <begin position="22"/>
        <end position="46"/>
    </location>
</feature>
<evidence type="ECO:0000313" key="2">
    <source>
        <dbReference type="EMBL" id="MBB6446638.1"/>
    </source>
</evidence>
<dbReference type="AlphaFoldDB" id="A0A7X0LWF5"/>
<accession>A0A7X0LWF5</accession>
<dbReference type="PROSITE" id="PS51257">
    <property type="entry name" value="PROKAR_LIPOPROTEIN"/>
    <property type="match status" value="1"/>
</dbReference>
<dbReference type="InterPro" id="IPR019076">
    <property type="entry name" value="Spore_lipoprot_YhcN/YlaJ-like"/>
</dbReference>
<evidence type="ECO:0000256" key="1">
    <source>
        <dbReference type="SAM" id="MobiDB-lite"/>
    </source>
</evidence>
<keyword evidence="2" id="KW-0449">Lipoprotein</keyword>
<dbReference type="EMBL" id="JACHGK010000012">
    <property type="protein sequence ID" value="MBB6446638.1"/>
    <property type="molecule type" value="Genomic_DNA"/>
</dbReference>
<proteinExistence type="predicted"/>
<keyword evidence="3" id="KW-1185">Reference proteome</keyword>
<dbReference type="RefSeq" id="WP_184527813.1">
    <property type="nucleotide sequence ID" value="NZ_JACHGK010000012.1"/>
</dbReference>
<organism evidence="2 3">
    <name type="scientific">Bacillus benzoevorans</name>
    <dbReference type="NCBI Taxonomy" id="1456"/>
    <lineage>
        <taxon>Bacteria</taxon>
        <taxon>Bacillati</taxon>
        <taxon>Bacillota</taxon>
        <taxon>Bacilli</taxon>
        <taxon>Bacillales</taxon>
        <taxon>Bacillaceae</taxon>
        <taxon>Bacillus</taxon>
    </lineage>
</organism>
<dbReference type="Pfam" id="PF09580">
    <property type="entry name" value="Spore_YhcN_YlaJ"/>
    <property type="match status" value="1"/>
</dbReference>
<comment type="caution">
    <text evidence="2">The sequence shown here is derived from an EMBL/GenBank/DDBJ whole genome shotgun (WGS) entry which is preliminary data.</text>
</comment>
<name>A0A7X0LWF5_9BACI</name>